<dbReference type="InterPro" id="IPR002413">
    <property type="entry name" value="V5_allergen-like"/>
</dbReference>
<gene>
    <name evidence="3" type="ORF">GCK32_003769</name>
</gene>
<dbReference type="SUPFAM" id="SSF55797">
    <property type="entry name" value="PR-1-like"/>
    <property type="match status" value="1"/>
</dbReference>
<dbReference type="CDD" id="cd05380">
    <property type="entry name" value="CAP_euk"/>
    <property type="match status" value="1"/>
</dbReference>
<dbReference type="Pfam" id="PF00188">
    <property type="entry name" value="CAP"/>
    <property type="match status" value="1"/>
</dbReference>
<name>A0AAN8IN79_TRICO</name>
<evidence type="ECO:0000313" key="4">
    <source>
        <dbReference type="Proteomes" id="UP001331761"/>
    </source>
</evidence>
<sequence length="221" mass="24416">MILLLTIFALIHGTIGQPAQAPPTSITQSIRDKVISMHNYRRSRLAQGFVPNGVNGMKFLPKGSNIYYLKYNRTLENAAQQYADGCPTTGSSNTTRNDTGENFAIVPSTTMTYYDAVINATKQFWREVKRGAGIIDTTTLLYFSNMSGTLSRFTQMAWASTYEVGCGARICPRNSNTVVVCRYSPRGNIPNTRIYQLGEKCGTCPSNCVTAYNYQGLCNPP</sequence>
<dbReference type="SMART" id="SM00198">
    <property type="entry name" value="SCP"/>
    <property type="match status" value="1"/>
</dbReference>
<comment type="caution">
    <text evidence="3">The sequence shown here is derived from an EMBL/GenBank/DDBJ whole genome shotgun (WGS) entry which is preliminary data.</text>
</comment>
<dbReference type="PANTHER" id="PTHR10334">
    <property type="entry name" value="CYSTEINE-RICH SECRETORY PROTEIN-RELATED"/>
    <property type="match status" value="1"/>
</dbReference>
<dbReference type="PRINTS" id="PR00838">
    <property type="entry name" value="V5ALLERGEN"/>
</dbReference>
<dbReference type="AlphaFoldDB" id="A0AAN8IN79"/>
<dbReference type="GO" id="GO:0005576">
    <property type="term" value="C:extracellular region"/>
    <property type="evidence" value="ECO:0007669"/>
    <property type="project" value="InterPro"/>
</dbReference>
<dbReference type="InterPro" id="IPR018244">
    <property type="entry name" value="Allrgn_V5/Tpx1_CS"/>
</dbReference>
<dbReference type="Gene3D" id="3.40.33.10">
    <property type="entry name" value="CAP"/>
    <property type="match status" value="1"/>
</dbReference>
<dbReference type="InterPro" id="IPR014044">
    <property type="entry name" value="CAP_dom"/>
</dbReference>
<dbReference type="PRINTS" id="PR00837">
    <property type="entry name" value="V5TPXLIKE"/>
</dbReference>
<reference evidence="3 4" key="1">
    <citation type="submission" date="2019-10" db="EMBL/GenBank/DDBJ databases">
        <title>Assembly and Annotation for the nematode Trichostrongylus colubriformis.</title>
        <authorList>
            <person name="Martin J."/>
        </authorList>
    </citation>
    <scope>NUCLEOTIDE SEQUENCE [LARGE SCALE GENOMIC DNA]</scope>
    <source>
        <strain evidence="3">G859</strain>
        <tissue evidence="3">Whole worm</tissue>
    </source>
</reference>
<dbReference type="EMBL" id="WIXE01011174">
    <property type="protein sequence ID" value="KAK5976983.1"/>
    <property type="molecule type" value="Genomic_DNA"/>
</dbReference>
<evidence type="ECO:0000313" key="3">
    <source>
        <dbReference type="EMBL" id="KAK5976983.1"/>
    </source>
</evidence>
<dbReference type="InterPro" id="IPR001283">
    <property type="entry name" value="CRISP-related"/>
</dbReference>
<proteinExistence type="predicted"/>
<keyword evidence="1" id="KW-0732">Signal</keyword>
<keyword evidence="4" id="KW-1185">Reference proteome</keyword>
<dbReference type="Proteomes" id="UP001331761">
    <property type="component" value="Unassembled WGS sequence"/>
</dbReference>
<feature type="signal peptide" evidence="1">
    <location>
        <begin position="1"/>
        <end position="16"/>
    </location>
</feature>
<evidence type="ECO:0000259" key="2">
    <source>
        <dbReference type="SMART" id="SM00198"/>
    </source>
</evidence>
<organism evidence="3 4">
    <name type="scientific">Trichostrongylus colubriformis</name>
    <name type="common">Black scour worm</name>
    <dbReference type="NCBI Taxonomy" id="6319"/>
    <lineage>
        <taxon>Eukaryota</taxon>
        <taxon>Metazoa</taxon>
        <taxon>Ecdysozoa</taxon>
        <taxon>Nematoda</taxon>
        <taxon>Chromadorea</taxon>
        <taxon>Rhabditida</taxon>
        <taxon>Rhabditina</taxon>
        <taxon>Rhabditomorpha</taxon>
        <taxon>Strongyloidea</taxon>
        <taxon>Trichostrongylidae</taxon>
        <taxon>Trichostrongylus</taxon>
    </lineage>
</organism>
<feature type="domain" description="SCP" evidence="2">
    <location>
        <begin position="29"/>
        <end position="191"/>
    </location>
</feature>
<feature type="chain" id="PRO_5042939469" evidence="1">
    <location>
        <begin position="17"/>
        <end position="221"/>
    </location>
</feature>
<evidence type="ECO:0000256" key="1">
    <source>
        <dbReference type="SAM" id="SignalP"/>
    </source>
</evidence>
<dbReference type="PROSITE" id="PS01010">
    <property type="entry name" value="CRISP_2"/>
    <property type="match status" value="1"/>
</dbReference>
<accession>A0AAN8IN79</accession>
<dbReference type="InterPro" id="IPR035940">
    <property type="entry name" value="CAP_sf"/>
</dbReference>
<protein>
    <submittedName>
        <fullName evidence="3">SCP domain-containing protein</fullName>
    </submittedName>
</protein>